<dbReference type="InterPro" id="IPR010982">
    <property type="entry name" value="Lambda_DNA-bd_dom_sf"/>
</dbReference>
<dbReference type="InterPro" id="IPR001387">
    <property type="entry name" value="Cro/C1-type_HTH"/>
</dbReference>
<dbReference type="SMART" id="SM00530">
    <property type="entry name" value="HTH_XRE"/>
    <property type="match status" value="1"/>
</dbReference>
<protein>
    <recommendedName>
        <fullName evidence="1">HTH cro/C1-type domain-containing protein</fullName>
    </recommendedName>
</protein>
<sequence length="138" mass="15603">MYEIFSKLLQTYGVTPYKVSKETGVSQSTLSDWKLGKITPKSDTMKKIADYFGVTVDYLMTGNEKPDIDPVLKPRDEKDIKDILANTEQLLKQDGLMFNGDPASPEAIDSILSAMKIGMEIAKKKNKEKYTPKKYKKD</sequence>
<evidence type="ECO:0000313" key="2">
    <source>
        <dbReference type="EMBL" id="ETD20159.1"/>
    </source>
</evidence>
<dbReference type="CDD" id="cd00093">
    <property type="entry name" value="HTH_XRE"/>
    <property type="match status" value="1"/>
</dbReference>
<dbReference type="RefSeq" id="WP_009244685.1">
    <property type="nucleotide sequence ID" value="NZ_KI669414.1"/>
</dbReference>
<dbReference type="Gene3D" id="1.10.260.40">
    <property type="entry name" value="lambda repressor-like DNA-binding domains"/>
    <property type="match status" value="1"/>
</dbReference>
<reference evidence="2 3" key="1">
    <citation type="submission" date="2013-10" db="EMBL/GenBank/DDBJ databases">
        <title>The Genome Sequence of Ruminococcus gnavus CC55_001C.</title>
        <authorList>
            <consortium name="The Broad Institute Genomics Platform"/>
            <person name="Earl A."/>
            <person name="Allen-Vercoe E."/>
            <person name="Daigneault M."/>
            <person name="Young S.K."/>
            <person name="Zeng Q."/>
            <person name="Gargeya S."/>
            <person name="Fitzgerald M."/>
            <person name="Abouelleil A."/>
            <person name="Alvarado L."/>
            <person name="Chapman S.B."/>
            <person name="Gainer-Dewar J."/>
            <person name="Goldberg J."/>
            <person name="Griggs A."/>
            <person name="Gujja S."/>
            <person name="Hansen M."/>
            <person name="Howarth C."/>
            <person name="Imamovic A."/>
            <person name="Ireland A."/>
            <person name="Larimer J."/>
            <person name="McCowan C."/>
            <person name="Murphy C."/>
            <person name="Pearson M."/>
            <person name="Poon T.W."/>
            <person name="Priest M."/>
            <person name="Roberts A."/>
            <person name="Saif S."/>
            <person name="Shea T."/>
            <person name="Sykes S."/>
            <person name="Wortman J."/>
            <person name="Nusbaum C."/>
            <person name="Birren B."/>
        </authorList>
    </citation>
    <scope>NUCLEOTIDE SEQUENCE [LARGE SCALE GENOMIC DNA]</scope>
    <source>
        <strain evidence="2 3">CC55_001C</strain>
    </source>
</reference>
<dbReference type="Pfam" id="PF01381">
    <property type="entry name" value="HTH_3"/>
    <property type="match status" value="1"/>
</dbReference>
<dbReference type="GO" id="GO:0003677">
    <property type="term" value="F:DNA binding"/>
    <property type="evidence" value="ECO:0007669"/>
    <property type="project" value="InterPro"/>
</dbReference>
<dbReference type="Proteomes" id="UP000018690">
    <property type="component" value="Unassembled WGS sequence"/>
</dbReference>
<gene>
    <name evidence="2" type="ORF">HMPREF1201_00156</name>
</gene>
<evidence type="ECO:0000313" key="3">
    <source>
        <dbReference type="Proteomes" id="UP000018690"/>
    </source>
</evidence>
<keyword evidence="3" id="KW-1185">Reference proteome</keyword>
<proteinExistence type="predicted"/>
<organism evidence="2 3">
    <name type="scientific">Mediterraneibacter gnavus (strain CC55_001C)</name>
    <dbReference type="NCBI Taxonomy" id="1073375"/>
    <lineage>
        <taxon>Bacteria</taxon>
        <taxon>Bacillati</taxon>
        <taxon>Bacillota</taxon>
        <taxon>Clostridia</taxon>
        <taxon>Lachnospirales</taxon>
        <taxon>Lachnospiraceae</taxon>
        <taxon>Mediterraneibacter</taxon>
    </lineage>
</organism>
<dbReference type="SUPFAM" id="SSF47413">
    <property type="entry name" value="lambda repressor-like DNA-binding domains"/>
    <property type="match status" value="1"/>
</dbReference>
<dbReference type="EMBL" id="AZJF01000001">
    <property type="protein sequence ID" value="ETD20159.1"/>
    <property type="molecule type" value="Genomic_DNA"/>
</dbReference>
<evidence type="ECO:0000259" key="1">
    <source>
        <dbReference type="PROSITE" id="PS50943"/>
    </source>
</evidence>
<name>A0A829NMW3_MEDG5</name>
<feature type="domain" description="HTH cro/C1-type" evidence="1">
    <location>
        <begin position="13"/>
        <end position="59"/>
    </location>
</feature>
<dbReference type="PROSITE" id="PS50943">
    <property type="entry name" value="HTH_CROC1"/>
    <property type="match status" value="1"/>
</dbReference>
<accession>A0A829NMW3</accession>
<dbReference type="AlphaFoldDB" id="A0A829NMW3"/>
<comment type="caution">
    <text evidence="2">The sequence shown here is derived from an EMBL/GenBank/DDBJ whole genome shotgun (WGS) entry which is preliminary data.</text>
</comment>